<dbReference type="Proteomes" id="UP000198406">
    <property type="component" value="Unassembled WGS sequence"/>
</dbReference>
<feature type="transmembrane region" description="Helical" evidence="11">
    <location>
        <begin position="197"/>
        <end position="215"/>
    </location>
</feature>
<feature type="transmembrane region" description="Helical" evidence="11">
    <location>
        <begin position="221"/>
        <end position="242"/>
    </location>
</feature>
<dbReference type="Gene3D" id="1.20.1280.290">
    <property type="match status" value="2"/>
</dbReference>
<evidence type="ECO:0000256" key="10">
    <source>
        <dbReference type="SAM" id="MobiDB-lite"/>
    </source>
</evidence>
<proteinExistence type="inferred from homology"/>
<dbReference type="OrthoDB" id="409725at2759"/>
<evidence type="ECO:0000256" key="11">
    <source>
        <dbReference type="SAM" id="Phobius"/>
    </source>
</evidence>
<dbReference type="GO" id="GO:0005886">
    <property type="term" value="C:plasma membrane"/>
    <property type="evidence" value="ECO:0007669"/>
    <property type="project" value="UniProtKB-SubCell"/>
</dbReference>
<keyword evidence="3" id="KW-0813">Transport</keyword>
<reference evidence="12 13" key="1">
    <citation type="journal article" date="2015" name="Plant Cell">
        <title>Oil accumulation by the oleaginous diatom Fistulifera solaris as revealed by the genome and transcriptome.</title>
        <authorList>
            <person name="Tanaka T."/>
            <person name="Maeda Y."/>
            <person name="Veluchamy A."/>
            <person name="Tanaka M."/>
            <person name="Abida H."/>
            <person name="Marechal E."/>
            <person name="Bowler C."/>
            <person name="Muto M."/>
            <person name="Sunaga Y."/>
            <person name="Tanaka M."/>
            <person name="Yoshino T."/>
            <person name="Taniguchi T."/>
            <person name="Fukuda Y."/>
            <person name="Nemoto M."/>
            <person name="Matsumoto M."/>
            <person name="Wong P.S."/>
            <person name="Aburatani S."/>
            <person name="Fujibuchi W."/>
        </authorList>
    </citation>
    <scope>NUCLEOTIDE SEQUENCE [LARGE SCALE GENOMIC DNA]</scope>
    <source>
        <strain evidence="12 13">JPCC DA0580</strain>
    </source>
</reference>
<dbReference type="InterPro" id="IPR047664">
    <property type="entry name" value="SWEET"/>
</dbReference>
<sequence>MSHSFAYYFLQYFSPCMGVLMATLMFAAPIRDLRTALQSGSLKTLNPFPWPFMTGNCLGWVVYAHYTNDPFVLAANVPGLILSLWLNMGAAKLQYAERMRHRAATTNHVSDDTIVQASESENEMIVVPIERNFLRVIIVWSGTIVVMQWMGGWKLAAPETVIGLLVNLNLVVFYSAPLQSLQTVLLTKRSDSIHRPTLYMNYVNTSFWILYGGFVRNDPMIYVPNGLGLTLGLIQGILCVLYPSGGEVGISRGSVEDPHEPILIGRRSSVAVGDDEDSRMNDADVRDDE</sequence>
<evidence type="ECO:0000313" key="13">
    <source>
        <dbReference type="Proteomes" id="UP000198406"/>
    </source>
</evidence>
<evidence type="ECO:0000256" key="2">
    <source>
        <dbReference type="ARBA" id="ARBA00007809"/>
    </source>
</evidence>
<feature type="transmembrane region" description="Helical" evidence="11">
    <location>
        <begin position="6"/>
        <end position="27"/>
    </location>
</feature>
<keyword evidence="13" id="KW-1185">Reference proteome</keyword>
<dbReference type="InParanoid" id="A0A1Z5J849"/>
<comment type="similarity">
    <text evidence="2">Belongs to the SWEET sugar transporter family.</text>
</comment>
<dbReference type="GO" id="GO:0051119">
    <property type="term" value="F:sugar transmembrane transporter activity"/>
    <property type="evidence" value="ECO:0007669"/>
    <property type="project" value="InterPro"/>
</dbReference>
<evidence type="ECO:0000256" key="3">
    <source>
        <dbReference type="ARBA" id="ARBA00022448"/>
    </source>
</evidence>
<evidence type="ECO:0000256" key="6">
    <source>
        <dbReference type="ARBA" id="ARBA00022692"/>
    </source>
</evidence>
<evidence type="ECO:0008006" key="14">
    <source>
        <dbReference type="Google" id="ProtNLM"/>
    </source>
</evidence>
<keyword evidence="9 11" id="KW-0472">Membrane</keyword>
<feature type="transmembrane region" description="Helical" evidence="11">
    <location>
        <begin position="72"/>
        <end position="91"/>
    </location>
</feature>
<protein>
    <recommendedName>
        <fullName evidence="14">Bidirectional sugar transporter SWEET</fullName>
    </recommendedName>
</protein>
<gene>
    <name evidence="12" type="ORF">FisN_3Lh363</name>
</gene>
<evidence type="ECO:0000256" key="8">
    <source>
        <dbReference type="ARBA" id="ARBA00022989"/>
    </source>
</evidence>
<evidence type="ECO:0000256" key="9">
    <source>
        <dbReference type="ARBA" id="ARBA00023136"/>
    </source>
</evidence>
<comment type="caution">
    <text evidence="12">The sequence shown here is derived from an EMBL/GenBank/DDBJ whole genome shotgun (WGS) entry which is preliminary data.</text>
</comment>
<comment type="subcellular location">
    <subcellularLocation>
        <location evidence="1">Cell membrane</location>
        <topology evidence="1">Multi-pass membrane protein</topology>
    </subcellularLocation>
</comment>
<accession>A0A1Z5J849</accession>
<dbReference type="EMBL" id="BDSP01000016">
    <property type="protein sequence ID" value="GAX10167.1"/>
    <property type="molecule type" value="Genomic_DNA"/>
</dbReference>
<keyword evidence="4" id="KW-1003">Cell membrane</keyword>
<evidence type="ECO:0000256" key="7">
    <source>
        <dbReference type="ARBA" id="ARBA00022737"/>
    </source>
</evidence>
<name>A0A1Z5J849_FISSO</name>
<dbReference type="AlphaFoldDB" id="A0A1Z5J849"/>
<dbReference type="PANTHER" id="PTHR10791">
    <property type="entry name" value="RAG1-ACTIVATING PROTEIN 1"/>
    <property type="match status" value="1"/>
</dbReference>
<keyword evidence="6 11" id="KW-0812">Transmembrane</keyword>
<dbReference type="Pfam" id="PF03083">
    <property type="entry name" value="MtN3_slv"/>
    <property type="match status" value="2"/>
</dbReference>
<evidence type="ECO:0000256" key="1">
    <source>
        <dbReference type="ARBA" id="ARBA00004651"/>
    </source>
</evidence>
<keyword evidence="8 11" id="KW-1133">Transmembrane helix</keyword>
<keyword evidence="7" id="KW-0677">Repeat</keyword>
<dbReference type="PANTHER" id="PTHR10791:SF30">
    <property type="entry name" value="SUGAR TRANSPORTER SWEET1"/>
    <property type="match status" value="1"/>
</dbReference>
<feature type="transmembrane region" description="Helical" evidence="11">
    <location>
        <begin position="156"/>
        <end position="176"/>
    </location>
</feature>
<organism evidence="12 13">
    <name type="scientific">Fistulifera solaris</name>
    <name type="common">Oleaginous diatom</name>
    <dbReference type="NCBI Taxonomy" id="1519565"/>
    <lineage>
        <taxon>Eukaryota</taxon>
        <taxon>Sar</taxon>
        <taxon>Stramenopiles</taxon>
        <taxon>Ochrophyta</taxon>
        <taxon>Bacillariophyta</taxon>
        <taxon>Bacillariophyceae</taxon>
        <taxon>Bacillariophycidae</taxon>
        <taxon>Naviculales</taxon>
        <taxon>Naviculaceae</taxon>
        <taxon>Fistulifera</taxon>
    </lineage>
</organism>
<keyword evidence="5" id="KW-0762">Sugar transport</keyword>
<feature type="transmembrane region" description="Helical" evidence="11">
    <location>
        <begin position="133"/>
        <end position="150"/>
    </location>
</feature>
<evidence type="ECO:0000313" key="12">
    <source>
        <dbReference type="EMBL" id="GAX10167.1"/>
    </source>
</evidence>
<feature type="region of interest" description="Disordered" evidence="10">
    <location>
        <begin position="269"/>
        <end position="289"/>
    </location>
</feature>
<dbReference type="InterPro" id="IPR004316">
    <property type="entry name" value="SWEET_rpt"/>
</dbReference>
<evidence type="ECO:0000256" key="4">
    <source>
        <dbReference type="ARBA" id="ARBA00022475"/>
    </source>
</evidence>
<evidence type="ECO:0000256" key="5">
    <source>
        <dbReference type="ARBA" id="ARBA00022597"/>
    </source>
</evidence>
<feature type="compositionally biased region" description="Basic and acidic residues" evidence="10">
    <location>
        <begin position="278"/>
        <end position="289"/>
    </location>
</feature>